<protein>
    <submittedName>
        <fullName evidence="4">Surface antigen</fullName>
    </submittedName>
</protein>
<dbReference type="Gene3D" id="2.40.160.50">
    <property type="entry name" value="membrane protein fhac: a member of the omp85/tpsb transporter family"/>
    <property type="match status" value="1"/>
</dbReference>
<gene>
    <name evidence="4" type="ORF">GA0116948_11441</name>
</gene>
<dbReference type="STRING" id="1335309.GA0116948_11441"/>
<evidence type="ECO:0000259" key="3">
    <source>
        <dbReference type="Pfam" id="PF01103"/>
    </source>
</evidence>
<dbReference type="Pfam" id="PF01103">
    <property type="entry name" value="Omp85"/>
    <property type="match status" value="1"/>
</dbReference>
<comment type="subcellular location">
    <subcellularLocation>
        <location evidence="1">Membrane</location>
    </subcellularLocation>
</comment>
<feature type="domain" description="Bacterial surface antigen (D15)" evidence="3">
    <location>
        <begin position="131"/>
        <end position="379"/>
    </location>
</feature>
<evidence type="ECO:0000313" key="4">
    <source>
        <dbReference type="EMBL" id="SCC55091.1"/>
    </source>
</evidence>
<sequence>MLHRGSKDANGIDKTICWYEHSSMYILYICRMKWMLCLWLLLGSSVVAKAQQDSAQAPVTDSLRGHYHSFFPIPVLGYSPEKGLEFGAAMLYSFYADKKHPSPVTRNSSLNLVPAFTTKHQYKIDLRADVWTRNNTWHVRGGMRYQYFPFSFYGLGDSTHASDRSLVDNRRFRAQVDGERRLTGHFYAGISLAYQYDEYKSSNDKGIYSSMPLNYKEGGHELFAGVTAVYDDRDNQNYTTRGTFLRLNVANALAFASTQTVYTIDLRGNQFFSISKKSIIGLNGYFRSVQGDNVPFFLLPELGSDQMMRGYYTGRYRDRNYLTAQVEYRYLVDPKIHIKIGRLNTHPKFALAAFAGAGDVFGNHHFDLGDFKPSLGGGIRYFYDEHAKLTVRIDGAIGEKRPGESRQKGLYLSLAEAF</sequence>
<reference evidence="4 5" key="1">
    <citation type="submission" date="2016-08" db="EMBL/GenBank/DDBJ databases">
        <authorList>
            <person name="Seilhamer J.J."/>
        </authorList>
    </citation>
    <scope>NUCLEOTIDE SEQUENCE [LARGE SCALE GENOMIC DNA]</scope>
    <source>
        <strain evidence="4 5">A37T2</strain>
    </source>
</reference>
<proteinExistence type="predicted"/>
<keyword evidence="5" id="KW-1185">Reference proteome</keyword>
<evidence type="ECO:0000256" key="2">
    <source>
        <dbReference type="ARBA" id="ARBA00023136"/>
    </source>
</evidence>
<name>A0A1C4FHX3_9BACT</name>
<dbReference type="GO" id="GO:0019867">
    <property type="term" value="C:outer membrane"/>
    <property type="evidence" value="ECO:0007669"/>
    <property type="project" value="InterPro"/>
</dbReference>
<dbReference type="OrthoDB" id="9771071at2"/>
<accession>A0A1C4FHX3</accession>
<evidence type="ECO:0000256" key="1">
    <source>
        <dbReference type="ARBA" id="ARBA00004370"/>
    </source>
</evidence>
<evidence type="ECO:0000313" key="5">
    <source>
        <dbReference type="Proteomes" id="UP000242818"/>
    </source>
</evidence>
<organism evidence="4 5">
    <name type="scientific">Chitinophaga costaii</name>
    <dbReference type="NCBI Taxonomy" id="1335309"/>
    <lineage>
        <taxon>Bacteria</taxon>
        <taxon>Pseudomonadati</taxon>
        <taxon>Bacteroidota</taxon>
        <taxon>Chitinophagia</taxon>
        <taxon>Chitinophagales</taxon>
        <taxon>Chitinophagaceae</taxon>
        <taxon>Chitinophaga</taxon>
    </lineage>
</organism>
<dbReference type="Proteomes" id="UP000242818">
    <property type="component" value="Unassembled WGS sequence"/>
</dbReference>
<dbReference type="AlphaFoldDB" id="A0A1C4FHX3"/>
<keyword evidence="2" id="KW-0472">Membrane</keyword>
<dbReference type="EMBL" id="FMAR01000014">
    <property type="protein sequence ID" value="SCC55091.1"/>
    <property type="molecule type" value="Genomic_DNA"/>
</dbReference>
<dbReference type="InterPro" id="IPR000184">
    <property type="entry name" value="Bac_surfAg_D15"/>
</dbReference>